<protein>
    <submittedName>
        <fullName evidence="1">ATP-binding protein</fullName>
    </submittedName>
</protein>
<keyword evidence="1" id="KW-0547">Nucleotide-binding</keyword>
<reference evidence="1 2" key="1">
    <citation type="submission" date="2024-08" db="EMBL/GenBank/DDBJ databases">
        <authorList>
            <person name="Vancuren S.J."/>
            <person name="Allen-Vercoe E."/>
        </authorList>
    </citation>
    <scope>NUCLEOTIDE SEQUENCE [LARGE SCALE GENOMIC DNA]</scope>
    <source>
        <strain evidence="1 2">16-6-I_42_FAA</strain>
    </source>
</reference>
<dbReference type="Proteomes" id="UP001614216">
    <property type="component" value="Unassembled WGS sequence"/>
</dbReference>
<keyword evidence="1" id="KW-0067">ATP-binding</keyword>
<gene>
    <name evidence="1" type="ORF">ACIF0M_14120</name>
</gene>
<evidence type="ECO:0000313" key="1">
    <source>
        <dbReference type="EMBL" id="MFI7846630.1"/>
    </source>
</evidence>
<comment type="caution">
    <text evidence="1">The sequence shown here is derived from an EMBL/GenBank/DDBJ whole genome shotgun (WGS) entry which is preliminary data.</text>
</comment>
<sequence length="288" mass="32459">MSDGTSNIPQVSIGEVIEKMSRLYTGVVKEHRSFRETPAPFLWGAPGVGKSEGVKQIADKLEQTTGKTVIVTDIRLALFSPIDLRGVPVADTERTFTVWLKPKILDLDPSGEVINLLFLDELSSAPPQVQAAAYQLTLDRQIGEHKLPENCLIMGAGNRSIDRSVTFRMPLALGNRLLHFEVKPDFEAWKKWAMRHHIHPWVVGFLGFDRRKLCKEELEAEQMAFPSPRSWSFVSNLLWILKDAKIEEIYTEIAACIGNSEAAEFVEWCKCQDALPDTEDIFHGRKTA</sequence>
<dbReference type="SUPFAM" id="SSF52540">
    <property type="entry name" value="P-loop containing nucleoside triphosphate hydrolases"/>
    <property type="match status" value="1"/>
</dbReference>
<dbReference type="EMBL" id="JBITRD010000016">
    <property type="protein sequence ID" value="MFI7846630.1"/>
    <property type="molecule type" value="Genomic_DNA"/>
</dbReference>
<dbReference type="GO" id="GO:0005524">
    <property type="term" value="F:ATP binding"/>
    <property type="evidence" value="ECO:0007669"/>
    <property type="project" value="UniProtKB-KW"/>
</dbReference>
<dbReference type="InterPro" id="IPR027417">
    <property type="entry name" value="P-loop_NTPase"/>
</dbReference>
<accession>A0ABW8B219</accession>
<keyword evidence="2" id="KW-1185">Reference proteome</keyword>
<dbReference type="Gene3D" id="3.40.50.300">
    <property type="entry name" value="P-loop containing nucleotide triphosphate hydrolases"/>
    <property type="match status" value="1"/>
</dbReference>
<evidence type="ECO:0000313" key="2">
    <source>
        <dbReference type="Proteomes" id="UP001614216"/>
    </source>
</evidence>
<organism evidence="1 2">
    <name type="scientific">Dorea amylophila</name>
    <dbReference type="NCBI Taxonomy" id="2981789"/>
    <lineage>
        <taxon>Bacteria</taxon>
        <taxon>Bacillati</taxon>
        <taxon>Bacillota</taxon>
        <taxon>Clostridia</taxon>
        <taxon>Lachnospirales</taxon>
        <taxon>Lachnospiraceae</taxon>
        <taxon>Dorea</taxon>
    </lineage>
</organism>
<proteinExistence type="predicted"/>
<dbReference type="RefSeq" id="WP_396570472.1">
    <property type="nucleotide sequence ID" value="NZ_JBITRD010000016.1"/>
</dbReference>
<name>A0ABW8B219_9FIRM</name>